<reference evidence="1 2" key="1">
    <citation type="submission" date="2014-04" db="EMBL/GenBank/DDBJ databases">
        <authorList>
            <consortium name="DOE Joint Genome Institute"/>
            <person name="Kuo A."/>
            <person name="Kohler A."/>
            <person name="Nagy L.G."/>
            <person name="Floudas D."/>
            <person name="Copeland A."/>
            <person name="Barry K.W."/>
            <person name="Cichocki N."/>
            <person name="Veneault-Fourrey C."/>
            <person name="LaButti K."/>
            <person name="Lindquist E.A."/>
            <person name="Lipzen A."/>
            <person name="Lundell T."/>
            <person name="Morin E."/>
            <person name="Murat C."/>
            <person name="Sun H."/>
            <person name="Tunlid A."/>
            <person name="Henrissat B."/>
            <person name="Grigoriev I.V."/>
            <person name="Hibbett D.S."/>
            <person name="Martin F."/>
            <person name="Nordberg H.P."/>
            <person name="Cantor M.N."/>
            <person name="Hua S.X."/>
        </authorList>
    </citation>
    <scope>NUCLEOTIDE SEQUENCE [LARGE SCALE GENOMIC DNA]</scope>
    <source>
        <strain evidence="1 2">LaAM-08-1</strain>
    </source>
</reference>
<dbReference type="HOGENOM" id="CLU_2922927_0_0_1"/>
<organism evidence="1 2">
    <name type="scientific">Laccaria amethystina LaAM-08-1</name>
    <dbReference type="NCBI Taxonomy" id="1095629"/>
    <lineage>
        <taxon>Eukaryota</taxon>
        <taxon>Fungi</taxon>
        <taxon>Dikarya</taxon>
        <taxon>Basidiomycota</taxon>
        <taxon>Agaricomycotina</taxon>
        <taxon>Agaricomycetes</taxon>
        <taxon>Agaricomycetidae</taxon>
        <taxon>Agaricales</taxon>
        <taxon>Agaricineae</taxon>
        <taxon>Hydnangiaceae</taxon>
        <taxon>Laccaria</taxon>
    </lineage>
</organism>
<gene>
    <name evidence="1" type="ORF">K443DRAFT_16069</name>
</gene>
<evidence type="ECO:0000313" key="1">
    <source>
        <dbReference type="EMBL" id="KIJ89480.1"/>
    </source>
</evidence>
<dbReference type="OrthoDB" id="2995174at2759"/>
<proteinExistence type="predicted"/>
<dbReference type="AlphaFoldDB" id="A0A0C9WKJ3"/>
<dbReference type="Proteomes" id="UP000054477">
    <property type="component" value="Unassembled WGS sequence"/>
</dbReference>
<accession>A0A0C9WKJ3</accession>
<keyword evidence="2" id="KW-1185">Reference proteome</keyword>
<protein>
    <submittedName>
        <fullName evidence="1">Uncharacterized protein</fullName>
    </submittedName>
</protein>
<reference evidence="2" key="2">
    <citation type="submission" date="2015-01" db="EMBL/GenBank/DDBJ databases">
        <title>Evolutionary Origins and Diversification of the Mycorrhizal Mutualists.</title>
        <authorList>
            <consortium name="DOE Joint Genome Institute"/>
            <consortium name="Mycorrhizal Genomics Consortium"/>
            <person name="Kohler A."/>
            <person name="Kuo A."/>
            <person name="Nagy L.G."/>
            <person name="Floudas D."/>
            <person name="Copeland A."/>
            <person name="Barry K.W."/>
            <person name="Cichocki N."/>
            <person name="Veneault-Fourrey C."/>
            <person name="LaButti K."/>
            <person name="Lindquist E.A."/>
            <person name="Lipzen A."/>
            <person name="Lundell T."/>
            <person name="Morin E."/>
            <person name="Murat C."/>
            <person name="Riley R."/>
            <person name="Ohm R."/>
            <person name="Sun H."/>
            <person name="Tunlid A."/>
            <person name="Henrissat B."/>
            <person name="Grigoriev I.V."/>
            <person name="Hibbett D.S."/>
            <person name="Martin F."/>
        </authorList>
    </citation>
    <scope>NUCLEOTIDE SEQUENCE [LARGE SCALE GENOMIC DNA]</scope>
    <source>
        <strain evidence="2">LaAM-08-1</strain>
    </source>
</reference>
<dbReference type="EMBL" id="KN839685">
    <property type="protein sequence ID" value="KIJ89480.1"/>
    <property type="molecule type" value="Genomic_DNA"/>
</dbReference>
<name>A0A0C9WKJ3_9AGAR</name>
<evidence type="ECO:0000313" key="2">
    <source>
        <dbReference type="Proteomes" id="UP000054477"/>
    </source>
</evidence>
<sequence>MEDSSGLALRGRSGAGSSEFNSVASIVGVKEKRMKSPDMVDLKKLDQWPEEEGRRYVYHRV</sequence>